<feature type="region of interest" description="Disordered" evidence="7">
    <location>
        <begin position="267"/>
        <end position="289"/>
    </location>
</feature>
<protein>
    <submittedName>
        <fullName evidence="8">Histidine synthase subunit 2</fullName>
    </submittedName>
</protein>
<feature type="compositionally biased region" description="Acidic residues" evidence="7">
    <location>
        <begin position="516"/>
        <end position="532"/>
    </location>
</feature>
<evidence type="ECO:0000256" key="6">
    <source>
        <dbReference type="ARBA" id="ARBA00023014"/>
    </source>
</evidence>
<comment type="similarity">
    <text evidence="3">Belongs to the DPH1/DPH2 family. DPH2 subfamily.</text>
</comment>
<keyword evidence="5" id="KW-0408">Iron</keyword>
<dbReference type="GO" id="GO:0051536">
    <property type="term" value="F:iron-sulfur cluster binding"/>
    <property type="evidence" value="ECO:0007669"/>
    <property type="project" value="UniProtKB-KW"/>
</dbReference>
<comment type="caution">
    <text evidence="8">The sequence shown here is derived from an EMBL/GenBank/DDBJ whole genome shotgun (WGS) entry which is preliminary data.</text>
</comment>
<dbReference type="Gene3D" id="3.40.50.11860">
    <property type="entry name" value="Diphthamide synthesis DPH1/DPH2 domain 3"/>
    <property type="match status" value="1"/>
</dbReference>
<reference evidence="8" key="1">
    <citation type="submission" date="2020-06" db="EMBL/GenBank/DDBJ databases">
        <authorList>
            <consortium name="Plant Systems Biology data submission"/>
        </authorList>
    </citation>
    <scope>NUCLEOTIDE SEQUENCE</scope>
    <source>
        <strain evidence="8">D6</strain>
    </source>
</reference>
<evidence type="ECO:0000256" key="7">
    <source>
        <dbReference type="SAM" id="MobiDB-lite"/>
    </source>
</evidence>
<dbReference type="Gene3D" id="3.40.50.11840">
    <property type="entry name" value="Diphthamide synthesis DPH1/DPH2 domain 1"/>
    <property type="match status" value="1"/>
</dbReference>
<keyword evidence="6" id="KW-0411">Iron-sulfur</keyword>
<dbReference type="Pfam" id="PF01866">
    <property type="entry name" value="Diphthamide_syn"/>
    <property type="match status" value="2"/>
</dbReference>
<dbReference type="PANTHER" id="PTHR10762:SF2">
    <property type="entry name" value="2-(3-AMINO-3-CARBOXYPROPYL)HISTIDINE SYNTHASE SUBUNIT 2"/>
    <property type="match status" value="1"/>
</dbReference>
<dbReference type="GO" id="GO:0046872">
    <property type="term" value="F:metal ion binding"/>
    <property type="evidence" value="ECO:0007669"/>
    <property type="project" value="UniProtKB-KW"/>
</dbReference>
<dbReference type="GO" id="GO:0017183">
    <property type="term" value="P:protein histidyl modification to diphthamide"/>
    <property type="evidence" value="ECO:0007669"/>
    <property type="project" value="InterPro"/>
</dbReference>
<dbReference type="SFLD" id="SFLDS00032">
    <property type="entry name" value="Radical_SAM_3-amino-3-carboxyp"/>
    <property type="match status" value="1"/>
</dbReference>
<dbReference type="SFLD" id="SFLDG01121">
    <property type="entry name" value="Diphthamide_biosynthesis"/>
    <property type="match status" value="1"/>
</dbReference>
<evidence type="ECO:0000256" key="4">
    <source>
        <dbReference type="ARBA" id="ARBA00022723"/>
    </source>
</evidence>
<dbReference type="GO" id="GO:0090560">
    <property type="term" value="F:2-(3-amino-3-carboxypropyl)histidine synthase activity"/>
    <property type="evidence" value="ECO:0007669"/>
    <property type="project" value="InterPro"/>
</dbReference>
<dbReference type="FunFam" id="3.40.50.11860:FF:000001">
    <property type="entry name" value="2-(3-amino-3-carboxypropyl)histidine synthase subunit 2"/>
    <property type="match status" value="1"/>
</dbReference>
<dbReference type="InterPro" id="IPR016435">
    <property type="entry name" value="DPH1/DPH2"/>
</dbReference>
<keyword evidence="4" id="KW-0479">Metal-binding</keyword>
<comment type="pathway">
    <text evidence="2">Protein modification; peptidyl-diphthamide biosynthesis.</text>
</comment>
<dbReference type="InterPro" id="IPR042263">
    <property type="entry name" value="DPH1/DPH2_1"/>
</dbReference>
<evidence type="ECO:0000256" key="1">
    <source>
        <dbReference type="ARBA" id="ARBA00001966"/>
    </source>
</evidence>
<evidence type="ECO:0000256" key="2">
    <source>
        <dbReference type="ARBA" id="ARBA00005156"/>
    </source>
</evidence>
<dbReference type="EMBL" id="CAICTM010000037">
    <property type="protein sequence ID" value="CAB9498419.1"/>
    <property type="molecule type" value="Genomic_DNA"/>
</dbReference>
<dbReference type="OrthoDB" id="449241at2759"/>
<evidence type="ECO:0000313" key="8">
    <source>
        <dbReference type="EMBL" id="CAB9498419.1"/>
    </source>
</evidence>
<gene>
    <name evidence="8" type="ORF">SEMRO_37_G023500.1</name>
</gene>
<dbReference type="InterPro" id="IPR042265">
    <property type="entry name" value="DPH1/DPH2_3"/>
</dbReference>
<dbReference type="NCBIfam" id="TIGR00322">
    <property type="entry name" value="diphth2_R"/>
    <property type="match status" value="2"/>
</dbReference>
<dbReference type="Proteomes" id="UP001153069">
    <property type="component" value="Unassembled WGS sequence"/>
</dbReference>
<evidence type="ECO:0000313" key="9">
    <source>
        <dbReference type="Proteomes" id="UP001153069"/>
    </source>
</evidence>
<accession>A0A9N8DCU3</accession>
<name>A0A9N8DCU3_9STRA</name>
<dbReference type="PANTHER" id="PTHR10762">
    <property type="entry name" value="DIPHTHAMIDE BIOSYNTHESIS PROTEIN"/>
    <property type="match status" value="1"/>
</dbReference>
<sequence length="617" mass="68429">MTERAPQLLFDDGSRAIQQTSASDVETASPPESGRGSIPISKFYEIDRIAARIVEIVRQKKCTEQLDENSDHWFARVALQFPDALLCDSPEVCWEMEDALERLLKDEKDTKDQPLPSLVFCLGDTTFGPCCADEVAAHHLKADVLTHYGHACLSHPALSLPVIYGFGVTENWNTESAVEAILKQAKQEAARRILLLYQVRYQHAMEDLQTQLSERGDIFLVSGQVPQQPLYDGLDHATGPALEQSNECCQGTKKNCETKDVATEKAGAETTATDNAESDKAAGVNQQSSPLPTNTLLLGGLEVPKDLDFSSFTVVFVGDDAQGKAQEGQRQYMNTILWYLSSKSQPAGLWTYSPTKQTIQTDMPPGIQRQLNRRFYLIQKARDASIFGILIGTLSQRYFRSVVATLRKVIEVAGRSSYTFAMGKVNPAKVANFAEIECFVMVACAETSWLDEGEQREMHVPIITPLELHMALGEGGPETQWGECDYSLNYNDFLLKYPNYLNNSESSKNDNGLQDANDDDQLDQAESTEEDAPYFSLITGKYESNRKKTVADDVDLTALPGKGQLTTYKSEAAEFLKQREYRGLETQAGETEVRAAVPGQQGIASRYNNDLAESDNK</sequence>
<keyword evidence="9" id="KW-1185">Reference proteome</keyword>
<dbReference type="AlphaFoldDB" id="A0A9N8DCU3"/>
<proteinExistence type="inferred from homology"/>
<feature type="region of interest" description="Disordered" evidence="7">
    <location>
        <begin position="505"/>
        <end position="535"/>
    </location>
</feature>
<comment type="cofactor">
    <cofactor evidence="1">
        <name>[4Fe-4S] cluster</name>
        <dbReference type="ChEBI" id="CHEBI:49883"/>
    </cofactor>
</comment>
<organism evidence="8 9">
    <name type="scientific">Seminavis robusta</name>
    <dbReference type="NCBI Taxonomy" id="568900"/>
    <lineage>
        <taxon>Eukaryota</taxon>
        <taxon>Sar</taxon>
        <taxon>Stramenopiles</taxon>
        <taxon>Ochrophyta</taxon>
        <taxon>Bacillariophyta</taxon>
        <taxon>Bacillariophyceae</taxon>
        <taxon>Bacillariophycidae</taxon>
        <taxon>Naviculales</taxon>
        <taxon>Naviculaceae</taxon>
        <taxon>Seminavis</taxon>
    </lineage>
</organism>
<evidence type="ECO:0000256" key="3">
    <source>
        <dbReference type="ARBA" id="ARBA00006179"/>
    </source>
</evidence>
<evidence type="ECO:0000256" key="5">
    <source>
        <dbReference type="ARBA" id="ARBA00023004"/>
    </source>
</evidence>